<name>A0A4R1GMR2_9GAMM</name>
<sequence>MSGTHTAGQATAGESRSTYTLLEQALWKQFRSASSNEEWASHWLALQCHLIGDALNAVLVLGEPEVGPFAPAAVWPPESSVAAETVKAAESAMAERRGVALHNGGTTATSISLAYPILLREQLFGVVAITVGDAAVDSRRALRQLQWGSGWVEVLIRRTQYDDDLEQRQQTEAAFDLIASALEPAGAQDACNSVVTELAQKLDCDPVSVGFISRSGCRVYAISHSAEFGKRMNLVRSIADAMDEAVDQEVIVHYPVQEGWEYRVTRAHQWLAEQQNCSAVLTIPLRAAGSPCGALVLQKSEGTFSEADITLCDGVASVLGPILLEKRNNDRSVLFKIYESLRLQLVRLFGPHYLGRKLASVILLGLVVLFSFLEGEYRVTAPARVEGQVQRVIVAPLEGYLFTQHARAGEEVTSGQLLATLDDRDLVLERLRWSTTLHQRQSEFDRALGNRERAEANIIQAQIDQAAAQIALLDEQLARTRIVAPFDGVLVSGDLTQSIGAAMERGQELFTLAPLNEYRVILEVDETDIESVSVGQTGLLRLSSAPENELEYQVERLTPLAEQADGRNFFAVEASLSAADSHVRPGMKGVGKTLVGDRLLIRIWTEKMVDWIRLNLWKWIP</sequence>
<dbReference type="OrthoDB" id="9806939at2"/>
<evidence type="ECO:0000313" key="5">
    <source>
        <dbReference type="EMBL" id="TCK07579.1"/>
    </source>
</evidence>
<dbReference type="InterPro" id="IPR050465">
    <property type="entry name" value="UPF0194_transport"/>
</dbReference>
<keyword evidence="6" id="KW-1185">Reference proteome</keyword>
<feature type="domain" description="GAF" evidence="3">
    <location>
        <begin position="188"/>
        <end position="318"/>
    </location>
</feature>
<dbReference type="GO" id="GO:0030313">
    <property type="term" value="C:cell envelope"/>
    <property type="evidence" value="ECO:0007669"/>
    <property type="project" value="UniProtKB-SubCell"/>
</dbReference>
<comment type="caution">
    <text evidence="5">The sequence shown here is derived from an EMBL/GenBank/DDBJ whole genome shotgun (WGS) entry which is preliminary data.</text>
</comment>
<proteinExistence type="predicted"/>
<organism evidence="5 6">
    <name type="scientific">Marinobacterium mangrovicola</name>
    <dbReference type="NCBI Taxonomy" id="1476959"/>
    <lineage>
        <taxon>Bacteria</taxon>
        <taxon>Pseudomonadati</taxon>
        <taxon>Pseudomonadota</taxon>
        <taxon>Gammaproteobacteria</taxon>
        <taxon>Oceanospirillales</taxon>
        <taxon>Oceanospirillaceae</taxon>
        <taxon>Marinobacterium</taxon>
    </lineage>
</organism>
<dbReference type="Proteomes" id="UP000294546">
    <property type="component" value="Unassembled WGS sequence"/>
</dbReference>
<dbReference type="Pfam" id="PF25973">
    <property type="entry name" value="BSH_CzcB"/>
    <property type="match status" value="1"/>
</dbReference>
<evidence type="ECO:0000256" key="1">
    <source>
        <dbReference type="ARBA" id="ARBA00004196"/>
    </source>
</evidence>
<dbReference type="Gene3D" id="3.30.450.40">
    <property type="match status" value="1"/>
</dbReference>
<protein>
    <submittedName>
        <fullName evidence="5">GAF domain-containing protein</fullName>
    </submittedName>
</protein>
<evidence type="ECO:0000256" key="2">
    <source>
        <dbReference type="ARBA" id="ARBA00023054"/>
    </source>
</evidence>
<feature type="domain" description="CzcB-like barrel-sandwich hybrid" evidence="4">
    <location>
        <begin position="392"/>
        <end position="513"/>
    </location>
</feature>
<reference evidence="5 6" key="1">
    <citation type="submission" date="2019-03" db="EMBL/GenBank/DDBJ databases">
        <title>Genomic Encyclopedia of Archaeal and Bacterial Type Strains, Phase II (KMG-II): from individual species to whole genera.</title>
        <authorList>
            <person name="Goeker M."/>
        </authorList>
    </citation>
    <scope>NUCLEOTIDE SEQUENCE [LARGE SCALE GENOMIC DNA]</scope>
    <source>
        <strain evidence="5 6">DSM 27697</strain>
    </source>
</reference>
<evidence type="ECO:0000259" key="4">
    <source>
        <dbReference type="Pfam" id="PF25973"/>
    </source>
</evidence>
<dbReference type="InterPro" id="IPR058647">
    <property type="entry name" value="BSH_CzcB-like"/>
</dbReference>
<dbReference type="PANTHER" id="PTHR32347:SF23">
    <property type="entry name" value="BLL5650 PROTEIN"/>
    <property type="match status" value="1"/>
</dbReference>
<dbReference type="Gene3D" id="2.40.30.170">
    <property type="match status" value="1"/>
</dbReference>
<comment type="subcellular location">
    <subcellularLocation>
        <location evidence="1">Cell envelope</location>
    </subcellularLocation>
</comment>
<accession>A0A4R1GMR2</accession>
<dbReference type="Pfam" id="PF01590">
    <property type="entry name" value="GAF"/>
    <property type="match status" value="1"/>
</dbReference>
<evidence type="ECO:0000313" key="6">
    <source>
        <dbReference type="Proteomes" id="UP000294546"/>
    </source>
</evidence>
<dbReference type="EMBL" id="SMFU01000008">
    <property type="protein sequence ID" value="TCK07579.1"/>
    <property type="molecule type" value="Genomic_DNA"/>
</dbReference>
<dbReference type="SUPFAM" id="SSF111369">
    <property type="entry name" value="HlyD-like secretion proteins"/>
    <property type="match status" value="1"/>
</dbReference>
<dbReference type="InterPro" id="IPR029016">
    <property type="entry name" value="GAF-like_dom_sf"/>
</dbReference>
<dbReference type="RefSeq" id="WP_132292456.1">
    <property type="nucleotide sequence ID" value="NZ_SMFU01000008.1"/>
</dbReference>
<gene>
    <name evidence="5" type="ORF">CLV83_2450</name>
</gene>
<dbReference type="SUPFAM" id="SSF55781">
    <property type="entry name" value="GAF domain-like"/>
    <property type="match status" value="1"/>
</dbReference>
<keyword evidence="2" id="KW-0175">Coiled coil</keyword>
<dbReference type="AlphaFoldDB" id="A0A4R1GMR2"/>
<dbReference type="PANTHER" id="PTHR32347">
    <property type="entry name" value="EFFLUX SYSTEM COMPONENT YKNX-RELATED"/>
    <property type="match status" value="1"/>
</dbReference>
<dbReference type="InterPro" id="IPR003018">
    <property type="entry name" value="GAF"/>
</dbReference>
<evidence type="ECO:0000259" key="3">
    <source>
        <dbReference type="Pfam" id="PF01590"/>
    </source>
</evidence>